<dbReference type="Gene3D" id="3.40.50.410">
    <property type="entry name" value="von Willebrand factor, type A domain"/>
    <property type="match status" value="1"/>
</dbReference>
<organism evidence="3 4">
    <name type="scientific">Elysia marginata</name>
    <dbReference type="NCBI Taxonomy" id="1093978"/>
    <lineage>
        <taxon>Eukaryota</taxon>
        <taxon>Metazoa</taxon>
        <taxon>Spiralia</taxon>
        <taxon>Lophotrochozoa</taxon>
        <taxon>Mollusca</taxon>
        <taxon>Gastropoda</taxon>
        <taxon>Heterobranchia</taxon>
        <taxon>Euthyneura</taxon>
        <taxon>Panpulmonata</taxon>
        <taxon>Sacoglossa</taxon>
        <taxon>Placobranchoidea</taxon>
        <taxon>Plakobranchidae</taxon>
        <taxon>Elysia</taxon>
    </lineage>
</organism>
<dbReference type="PANTHER" id="PTHR22588:SF3">
    <property type="entry name" value="VWFA DOMAIN-CONTAINING PROTEIN"/>
    <property type="match status" value="1"/>
</dbReference>
<feature type="domain" description="VWFA" evidence="2">
    <location>
        <begin position="41"/>
        <end position="110"/>
    </location>
</feature>
<reference evidence="3 4" key="1">
    <citation type="journal article" date="2021" name="Elife">
        <title>Chloroplast acquisition without the gene transfer in kleptoplastic sea slugs, Plakobranchus ocellatus.</title>
        <authorList>
            <person name="Maeda T."/>
            <person name="Takahashi S."/>
            <person name="Yoshida T."/>
            <person name="Shimamura S."/>
            <person name="Takaki Y."/>
            <person name="Nagai Y."/>
            <person name="Toyoda A."/>
            <person name="Suzuki Y."/>
            <person name="Arimoto A."/>
            <person name="Ishii H."/>
            <person name="Satoh N."/>
            <person name="Nishiyama T."/>
            <person name="Hasebe M."/>
            <person name="Maruyama T."/>
            <person name="Minagawa J."/>
            <person name="Obokata J."/>
            <person name="Shigenobu S."/>
        </authorList>
    </citation>
    <scope>NUCLEOTIDE SEQUENCE [LARGE SCALE GENOMIC DNA]</scope>
</reference>
<feature type="region of interest" description="Disordered" evidence="1">
    <location>
        <begin position="13"/>
        <end position="36"/>
    </location>
</feature>
<dbReference type="InterPro" id="IPR036465">
    <property type="entry name" value="vWFA_dom_sf"/>
</dbReference>
<proteinExistence type="predicted"/>
<evidence type="ECO:0000313" key="3">
    <source>
        <dbReference type="EMBL" id="GFS14303.1"/>
    </source>
</evidence>
<sequence length="120" mass="13407">MTKIVVQSHTHILDVDGNQQQPQQPQRPQQPNTSGCRGFADVVILLDSSGSIGDENFRKQLDFVSRVVSSFQLSGDQARSGYQFSVVSFSQEVKEEFPLNRYKTQQQLRDVSTEGLVASC</sequence>
<dbReference type="GO" id="GO:0005581">
    <property type="term" value="C:collagen trimer"/>
    <property type="evidence" value="ECO:0007669"/>
    <property type="project" value="UniProtKB-KW"/>
</dbReference>
<dbReference type="Proteomes" id="UP000762676">
    <property type="component" value="Unassembled WGS sequence"/>
</dbReference>
<keyword evidence="4" id="KW-1185">Reference proteome</keyword>
<comment type="caution">
    <text evidence="3">The sequence shown here is derived from an EMBL/GenBank/DDBJ whole genome shotgun (WGS) entry which is preliminary data.</text>
</comment>
<dbReference type="Pfam" id="PF00092">
    <property type="entry name" value="VWA"/>
    <property type="match status" value="1"/>
</dbReference>
<name>A0AAV4IY08_9GAST</name>
<dbReference type="SUPFAM" id="SSF53300">
    <property type="entry name" value="vWA-like"/>
    <property type="match status" value="1"/>
</dbReference>
<dbReference type="PANTHER" id="PTHR22588">
    <property type="entry name" value="VWFA DOMAIN-CONTAINING PROTEIN"/>
    <property type="match status" value="1"/>
</dbReference>
<dbReference type="AlphaFoldDB" id="A0AAV4IY08"/>
<keyword evidence="3" id="KW-0176">Collagen</keyword>
<dbReference type="InterPro" id="IPR002035">
    <property type="entry name" value="VWF_A"/>
</dbReference>
<evidence type="ECO:0000256" key="1">
    <source>
        <dbReference type="SAM" id="MobiDB-lite"/>
    </source>
</evidence>
<gene>
    <name evidence="3" type="ORF">ElyMa_003159500</name>
</gene>
<feature type="compositionally biased region" description="Low complexity" evidence="1">
    <location>
        <begin position="19"/>
        <end position="31"/>
    </location>
</feature>
<evidence type="ECO:0000259" key="2">
    <source>
        <dbReference type="PROSITE" id="PS50234"/>
    </source>
</evidence>
<dbReference type="PRINTS" id="PR00453">
    <property type="entry name" value="VWFADOMAIN"/>
</dbReference>
<evidence type="ECO:0000313" key="4">
    <source>
        <dbReference type="Proteomes" id="UP000762676"/>
    </source>
</evidence>
<accession>A0AAV4IY08</accession>
<dbReference type="EMBL" id="BMAT01006518">
    <property type="protein sequence ID" value="GFS14303.1"/>
    <property type="molecule type" value="Genomic_DNA"/>
</dbReference>
<protein>
    <submittedName>
        <fullName evidence="3">Collagen alpha-1(XX) chain-like</fullName>
    </submittedName>
</protein>
<dbReference type="PROSITE" id="PS50234">
    <property type="entry name" value="VWFA"/>
    <property type="match status" value="1"/>
</dbReference>
<dbReference type="InterPro" id="IPR052229">
    <property type="entry name" value="Collagen-VI/PIF"/>
</dbReference>